<dbReference type="RefSeq" id="WP_013323179.1">
    <property type="nucleotide sequence ID" value="NC_014501.1"/>
</dbReference>
<evidence type="ECO:0000256" key="5">
    <source>
        <dbReference type="ARBA" id="ARBA00022676"/>
    </source>
</evidence>
<dbReference type="eggNOG" id="COG0744">
    <property type="taxonomic scope" value="Bacteria"/>
</dbReference>
<dbReference type="SUPFAM" id="SSF56601">
    <property type="entry name" value="beta-lactamase/transpeptidase-like"/>
    <property type="match status" value="1"/>
</dbReference>
<dbReference type="AlphaFoldDB" id="E0UAW4"/>
<keyword evidence="10" id="KW-0573">Peptidoglycan synthesis</keyword>
<feature type="transmembrane region" description="Helical" evidence="18">
    <location>
        <begin position="84"/>
        <end position="106"/>
    </location>
</feature>
<keyword evidence="6 21" id="KW-0808">Transferase</keyword>
<keyword evidence="9" id="KW-0133">Cell shape</keyword>
<evidence type="ECO:0000256" key="14">
    <source>
        <dbReference type="ARBA" id="ARBA00023316"/>
    </source>
</evidence>
<evidence type="ECO:0000256" key="3">
    <source>
        <dbReference type="ARBA" id="ARBA00022645"/>
    </source>
</evidence>
<evidence type="ECO:0000256" key="6">
    <source>
        <dbReference type="ARBA" id="ARBA00022679"/>
    </source>
</evidence>
<dbReference type="GO" id="GO:0008658">
    <property type="term" value="F:penicillin binding"/>
    <property type="evidence" value="ECO:0007669"/>
    <property type="project" value="InterPro"/>
</dbReference>
<dbReference type="GO" id="GO:0008955">
    <property type="term" value="F:peptidoglycan glycosyltransferase activity"/>
    <property type="evidence" value="ECO:0007669"/>
    <property type="project" value="UniProtKB-EC"/>
</dbReference>
<dbReference type="Pfam" id="PF00905">
    <property type="entry name" value="Transpeptidase"/>
    <property type="match status" value="1"/>
</dbReference>
<dbReference type="NCBIfam" id="TIGR02074">
    <property type="entry name" value="PBP_1a_fam"/>
    <property type="match status" value="1"/>
</dbReference>
<feature type="region of interest" description="Disordered" evidence="17">
    <location>
        <begin position="676"/>
        <end position="817"/>
    </location>
</feature>
<dbReference type="InterPro" id="IPR012338">
    <property type="entry name" value="Beta-lactam/transpept-like"/>
</dbReference>
<dbReference type="PANTHER" id="PTHR32282:SF31">
    <property type="entry name" value="PEPTIDOGLYCAN GLYCOSYLTRANSFERASE"/>
    <property type="match status" value="1"/>
</dbReference>
<dbReference type="CAZy" id="GT51">
    <property type="family name" value="Glycosyltransferase Family 51"/>
</dbReference>
<organism evidence="21 22">
    <name type="scientific">Gloeothece verrucosa (strain PCC 7822)</name>
    <name type="common">Cyanothece sp. (strain PCC 7822)</name>
    <dbReference type="NCBI Taxonomy" id="497965"/>
    <lineage>
        <taxon>Bacteria</taxon>
        <taxon>Bacillati</taxon>
        <taxon>Cyanobacteriota</taxon>
        <taxon>Cyanophyceae</taxon>
        <taxon>Oscillatoriophycideae</taxon>
        <taxon>Chroococcales</taxon>
        <taxon>Aphanothecaceae</taxon>
        <taxon>Gloeothece</taxon>
        <taxon>Gloeothece verrucosa</taxon>
    </lineage>
</organism>
<dbReference type="Proteomes" id="UP000008206">
    <property type="component" value="Chromosome"/>
</dbReference>
<sequence>MKQFNLKLRKKISQLLHSVAKNIEPPDNKTVGVLEKPTEQPSPRFKLPRLTLPALSPKLQKLAVVPSKIQRLYQRYPLHQHPKFWFGLGITLGMGTTTLVVAWNIYRLESTLPKSVDEVLTYAPEGSLTIQAADGTILQQVGDIPYEHLKLWQFPDYLLKAFIASEDRRFQEHHGVDFQGISRAVISNLLAKDVVEGGSTITQQLARMVFLSQERSFNRKIREMRVAQKIEQRFDKAQILESYLNFVYLGSGAYGVADASWIYFSKPVEKLTLTEAATLAGIVPAPSLYSPIENQKAAKQRRDLVLKRMEEQGFITPQQAATAIASPLTINPSPPKRLQRQAPYFTEYIQKELPRYLSKDVLSRGGLIVETTLNPKWQQVAQEKVDQTVSLYGRWQRFSQAALVAIDPRNGQIKAMVGGNDFEKNQYNRVTQAKRQPGSTFKTFVYSTAIAAGFSPYQGFLDAEYVVDGYKPENYGDTYSGQYVSMRNALTKSLNVVAVKTLVDVGWNPIIRIAKRMGIESPLKPTYSLALGASEVNLLEITSAYGTLANKGVHQPAYGISRIIDRNGKILYQADFKPVKAIDEGTSAIMTWMLQGVVNDGTGQPAQIGRPVAGKTGTSDKARDLWFIGYIPQLVTGIWLGNDDNQPTWGASSTSAALWRQFMLPVVQNMPIVSFESLPPIDGRKGSIKAEPIKPKNSYYKMPEPQPTEQEAQTTNNNTQVQTQPQTQPEPRRRRRRRRNQEQAFAPQPVQPRYNYSYRRRRSTTFASSPPRQSAPAPVATSNSAPTPAAPAAESVPVSAPVTSIAPPAPPAAHKSE</sequence>
<gene>
    <name evidence="21" type="ordered locus">Cyan7822_3132</name>
</gene>
<keyword evidence="13" id="KW-0511">Multifunctional enzyme</keyword>
<dbReference type="HOGENOM" id="CLU_006354_4_0_3"/>
<dbReference type="GO" id="GO:0009002">
    <property type="term" value="F:serine-type D-Ala-D-Ala carboxypeptidase activity"/>
    <property type="evidence" value="ECO:0007669"/>
    <property type="project" value="UniProtKB-EC"/>
</dbReference>
<dbReference type="STRING" id="497965.Cyan7822_3132"/>
<comment type="catalytic activity">
    <reaction evidence="16">
        <text>[GlcNAc-(1-&gt;4)-Mur2Ac(oyl-L-Ala-gamma-D-Glu-L-Lys-D-Ala-D-Ala)](n)-di-trans,octa-cis-undecaprenyl diphosphate + beta-D-GlcNAc-(1-&gt;4)-Mur2Ac(oyl-L-Ala-gamma-D-Glu-L-Lys-D-Ala-D-Ala)-di-trans,octa-cis-undecaprenyl diphosphate = [GlcNAc-(1-&gt;4)-Mur2Ac(oyl-L-Ala-gamma-D-Glu-L-Lys-D-Ala-D-Ala)](n+1)-di-trans,octa-cis-undecaprenyl diphosphate + di-trans,octa-cis-undecaprenyl diphosphate + H(+)</text>
        <dbReference type="Rhea" id="RHEA:23708"/>
        <dbReference type="Rhea" id="RHEA-COMP:9602"/>
        <dbReference type="Rhea" id="RHEA-COMP:9603"/>
        <dbReference type="ChEBI" id="CHEBI:15378"/>
        <dbReference type="ChEBI" id="CHEBI:58405"/>
        <dbReference type="ChEBI" id="CHEBI:60033"/>
        <dbReference type="ChEBI" id="CHEBI:78435"/>
        <dbReference type="EC" id="2.4.99.28"/>
    </reaction>
</comment>
<dbReference type="SUPFAM" id="SSF53955">
    <property type="entry name" value="Lysozyme-like"/>
    <property type="match status" value="1"/>
</dbReference>
<evidence type="ECO:0000256" key="7">
    <source>
        <dbReference type="ARBA" id="ARBA00022692"/>
    </source>
</evidence>
<evidence type="ECO:0000313" key="22">
    <source>
        <dbReference type="Proteomes" id="UP000008206"/>
    </source>
</evidence>
<dbReference type="EMBL" id="CP002198">
    <property type="protein sequence ID" value="ADN15086.1"/>
    <property type="molecule type" value="Genomic_DNA"/>
</dbReference>
<keyword evidence="12 18" id="KW-0472">Membrane</keyword>
<evidence type="ECO:0000313" key="21">
    <source>
        <dbReference type="EMBL" id="ADN15086.1"/>
    </source>
</evidence>
<evidence type="ECO:0000256" key="4">
    <source>
        <dbReference type="ARBA" id="ARBA00022670"/>
    </source>
</evidence>
<keyword evidence="14" id="KW-0961">Cell wall biogenesis/degradation</keyword>
<dbReference type="Gene3D" id="1.10.3810.10">
    <property type="entry name" value="Biosynthetic peptidoglycan transglycosylase-like"/>
    <property type="match status" value="1"/>
</dbReference>
<keyword evidence="11 18" id="KW-1133">Transmembrane helix</keyword>
<proteinExistence type="predicted"/>
<dbReference type="GO" id="GO:0009252">
    <property type="term" value="P:peptidoglycan biosynthetic process"/>
    <property type="evidence" value="ECO:0007669"/>
    <property type="project" value="UniProtKB-KW"/>
</dbReference>
<keyword evidence="3" id="KW-0121">Carboxypeptidase</keyword>
<dbReference type="InterPro" id="IPR036950">
    <property type="entry name" value="PBP_transglycosylase"/>
</dbReference>
<feature type="domain" description="Glycosyl transferase family 51" evidence="20">
    <location>
        <begin position="143"/>
        <end position="310"/>
    </location>
</feature>
<keyword evidence="5 21" id="KW-0328">Glycosyltransferase</keyword>
<keyword evidence="22" id="KW-1185">Reference proteome</keyword>
<dbReference type="EC" id="2.4.1.129" evidence="21"/>
<evidence type="ECO:0000256" key="8">
    <source>
        <dbReference type="ARBA" id="ARBA00022801"/>
    </source>
</evidence>
<dbReference type="InterPro" id="IPR001460">
    <property type="entry name" value="PCN-bd_Tpept"/>
</dbReference>
<dbReference type="InterPro" id="IPR001264">
    <property type="entry name" value="Glyco_trans_51"/>
</dbReference>
<feature type="domain" description="Penicillin-binding protein transpeptidase" evidence="19">
    <location>
        <begin position="402"/>
        <end position="633"/>
    </location>
</feature>
<evidence type="ECO:0000256" key="10">
    <source>
        <dbReference type="ARBA" id="ARBA00022984"/>
    </source>
</evidence>
<comment type="catalytic activity">
    <reaction evidence="15">
        <text>Preferential cleavage: (Ac)2-L-Lys-D-Ala-|-D-Ala. Also transpeptidation of peptidyl-alanyl moieties that are N-acyl substituents of D-alanine.</text>
        <dbReference type="EC" id="3.4.16.4"/>
    </reaction>
</comment>
<evidence type="ECO:0000256" key="11">
    <source>
        <dbReference type="ARBA" id="ARBA00022989"/>
    </source>
</evidence>
<evidence type="ECO:0000256" key="2">
    <source>
        <dbReference type="ARBA" id="ARBA00004752"/>
    </source>
</evidence>
<evidence type="ECO:0000259" key="20">
    <source>
        <dbReference type="Pfam" id="PF00912"/>
    </source>
</evidence>
<protein>
    <submittedName>
        <fullName evidence="21">Penicillin-binding protein, 1A family</fullName>
        <ecNumber evidence="21">2.4.1.129</ecNumber>
    </submittedName>
</protein>
<evidence type="ECO:0000256" key="15">
    <source>
        <dbReference type="ARBA" id="ARBA00034000"/>
    </source>
</evidence>
<feature type="compositionally biased region" description="Low complexity" evidence="17">
    <location>
        <begin position="707"/>
        <end position="729"/>
    </location>
</feature>
<reference evidence="22" key="1">
    <citation type="journal article" date="2011" name="MBio">
        <title>Novel metabolic attributes of the genus Cyanothece, comprising a group of unicellular nitrogen-fixing Cyanobacteria.</title>
        <authorList>
            <person name="Bandyopadhyay A."/>
            <person name="Elvitigala T."/>
            <person name="Welsh E."/>
            <person name="Stockel J."/>
            <person name="Liberton M."/>
            <person name="Min H."/>
            <person name="Sherman L.A."/>
            <person name="Pakrasi H.B."/>
        </authorList>
    </citation>
    <scope>NUCLEOTIDE SEQUENCE [LARGE SCALE GENOMIC DNA]</scope>
    <source>
        <strain evidence="22">PCC 7822</strain>
    </source>
</reference>
<dbReference type="GO" id="GO:0006508">
    <property type="term" value="P:proteolysis"/>
    <property type="evidence" value="ECO:0007669"/>
    <property type="project" value="UniProtKB-KW"/>
</dbReference>
<name>E0UAW4_GLOV7</name>
<evidence type="ECO:0000256" key="18">
    <source>
        <dbReference type="SAM" id="Phobius"/>
    </source>
</evidence>
<evidence type="ECO:0000259" key="19">
    <source>
        <dbReference type="Pfam" id="PF00905"/>
    </source>
</evidence>
<keyword evidence="4" id="KW-0645">Protease</keyword>
<dbReference type="InterPro" id="IPR050396">
    <property type="entry name" value="Glycosyltr_51/Transpeptidase"/>
</dbReference>
<dbReference type="Pfam" id="PF00912">
    <property type="entry name" value="Transgly"/>
    <property type="match status" value="1"/>
</dbReference>
<dbReference type="Gene3D" id="3.40.710.10">
    <property type="entry name" value="DD-peptidase/beta-lactamase superfamily"/>
    <property type="match status" value="1"/>
</dbReference>
<dbReference type="GO" id="GO:0016020">
    <property type="term" value="C:membrane"/>
    <property type="evidence" value="ECO:0007669"/>
    <property type="project" value="UniProtKB-SubCell"/>
</dbReference>
<dbReference type="GO" id="GO:0008360">
    <property type="term" value="P:regulation of cell shape"/>
    <property type="evidence" value="ECO:0007669"/>
    <property type="project" value="UniProtKB-KW"/>
</dbReference>
<keyword evidence="8" id="KW-0378">Hydrolase</keyword>
<dbReference type="PANTHER" id="PTHR32282">
    <property type="entry name" value="BINDING PROTEIN TRANSPEPTIDASE, PUTATIVE-RELATED"/>
    <property type="match status" value="1"/>
</dbReference>
<comment type="subcellular location">
    <subcellularLocation>
        <location evidence="1">Membrane</location>
    </subcellularLocation>
</comment>
<feature type="compositionally biased region" description="Low complexity" evidence="17">
    <location>
        <begin position="764"/>
        <end position="804"/>
    </location>
</feature>
<evidence type="ECO:0000256" key="9">
    <source>
        <dbReference type="ARBA" id="ARBA00022960"/>
    </source>
</evidence>
<dbReference type="GO" id="GO:0071555">
    <property type="term" value="P:cell wall organization"/>
    <property type="evidence" value="ECO:0007669"/>
    <property type="project" value="UniProtKB-KW"/>
</dbReference>
<dbReference type="GO" id="GO:0030288">
    <property type="term" value="C:outer membrane-bounded periplasmic space"/>
    <property type="evidence" value="ECO:0007669"/>
    <property type="project" value="TreeGrafter"/>
</dbReference>
<keyword evidence="7 18" id="KW-0812">Transmembrane</keyword>
<evidence type="ECO:0000256" key="16">
    <source>
        <dbReference type="ARBA" id="ARBA00049902"/>
    </source>
</evidence>
<comment type="pathway">
    <text evidence="2">Cell wall biogenesis; peptidoglycan biosynthesis.</text>
</comment>
<dbReference type="FunFam" id="1.10.3810.10:FF:000003">
    <property type="entry name" value="Penicillin-binding protein 1a"/>
    <property type="match status" value="1"/>
</dbReference>
<evidence type="ECO:0000256" key="1">
    <source>
        <dbReference type="ARBA" id="ARBA00004370"/>
    </source>
</evidence>
<evidence type="ECO:0000256" key="13">
    <source>
        <dbReference type="ARBA" id="ARBA00023268"/>
    </source>
</evidence>
<dbReference type="InterPro" id="IPR023346">
    <property type="entry name" value="Lysozyme-like_dom_sf"/>
</dbReference>
<dbReference type="KEGG" id="cyj:Cyan7822_3132"/>
<accession>E0UAW4</accession>
<evidence type="ECO:0000256" key="17">
    <source>
        <dbReference type="SAM" id="MobiDB-lite"/>
    </source>
</evidence>
<dbReference type="OrthoDB" id="9766909at2"/>
<evidence type="ECO:0000256" key="12">
    <source>
        <dbReference type="ARBA" id="ARBA00023136"/>
    </source>
</evidence>